<dbReference type="OrthoDB" id="672127at2759"/>
<keyword evidence="1" id="KW-0812">Transmembrane</keyword>
<name>A0A834HEW7_RHOSS</name>
<feature type="transmembrane region" description="Helical" evidence="1">
    <location>
        <begin position="97"/>
        <end position="117"/>
    </location>
</feature>
<dbReference type="EMBL" id="WJXA01000002">
    <property type="protein sequence ID" value="KAF7151011.1"/>
    <property type="molecule type" value="Genomic_DNA"/>
</dbReference>
<dbReference type="PANTHER" id="PTHR31170:SF25">
    <property type="entry name" value="BNAA09G04570D PROTEIN"/>
    <property type="match status" value="1"/>
</dbReference>
<evidence type="ECO:0000256" key="1">
    <source>
        <dbReference type="SAM" id="Phobius"/>
    </source>
</evidence>
<keyword evidence="3" id="KW-1185">Reference proteome</keyword>
<protein>
    <submittedName>
        <fullName evidence="2">Uncharacterized protein</fullName>
    </submittedName>
</protein>
<evidence type="ECO:0000313" key="3">
    <source>
        <dbReference type="Proteomes" id="UP000626092"/>
    </source>
</evidence>
<proteinExistence type="predicted"/>
<comment type="caution">
    <text evidence="2">The sequence shown here is derived from an EMBL/GenBank/DDBJ whole genome shotgun (WGS) entry which is preliminary data.</text>
</comment>
<dbReference type="Proteomes" id="UP000626092">
    <property type="component" value="Unassembled WGS sequence"/>
</dbReference>
<organism evidence="2 3">
    <name type="scientific">Rhododendron simsii</name>
    <name type="common">Sims's rhododendron</name>
    <dbReference type="NCBI Taxonomy" id="118357"/>
    <lineage>
        <taxon>Eukaryota</taxon>
        <taxon>Viridiplantae</taxon>
        <taxon>Streptophyta</taxon>
        <taxon>Embryophyta</taxon>
        <taxon>Tracheophyta</taxon>
        <taxon>Spermatophyta</taxon>
        <taxon>Magnoliopsida</taxon>
        <taxon>eudicotyledons</taxon>
        <taxon>Gunneridae</taxon>
        <taxon>Pentapetalae</taxon>
        <taxon>asterids</taxon>
        <taxon>Ericales</taxon>
        <taxon>Ericaceae</taxon>
        <taxon>Ericoideae</taxon>
        <taxon>Rhodoreae</taxon>
        <taxon>Rhododendron</taxon>
    </lineage>
</organism>
<feature type="transmembrane region" description="Helical" evidence="1">
    <location>
        <begin position="380"/>
        <end position="404"/>
    </location>
</feature>
<gene>
    <name evidence="2" type="ORF">RHSIM_Rhsim02G0196800</name>
</gene>
<evidence type="ECO:0000313" key="2">
    <source>
        <dbReference type="EMBL" id="KAF7151011.1"/>
    </source>
</evidence>
<keyword evidence="1" id="KW-1133">Transmembrane helix</keyword>
<sequence>MIDALPPISPDHCIYRAPHCVHQLNEGAYTPQTVSIGPLHHGKEKLLGMEEQKLRYLSAFLGRYKLSLEDCISFVRGLEQRVRDCYSESINLSSDKFVTIILVDSIFIILVILWYNYFMEPNETDSGLQIPDSLVDGVRRDMILLENQIPYFVIEGLFNLAFPFYRENSEVFFVQLSIRYFGSVSLFDHIPQTISESEVKHFVDLLRLCHLPSALRILPQNWVKFVTIPTARDLQEVGVSIRKGESNNVFDIQYAKGVLKIPQVGIQDDSEIILRNLIAFEMCHCPSDSYIIDYVVFMDSLMDTPQDVDILVQDEIFENFLLDRGSVATLFHNLTSGVFWSAGNYYYHGLCQEINEYCKVPCNKWKAILKRDHFSTPWRIVAIVAAVILLVLTSIQTVCSASLFCIKACICYCNYESG</sequence>
<reference evidence="2" key="1">
    <citation type="submission" date="2019-11" db="EMBL/GenBank/DDBJ databases">
        <authorList>
            <person name="Liu Y."/>
            <person name="Hou J."/>
            <person name="Li T.-Q."/>
            <person name="Guan C.-H."/>
            <person name="Wu X."/>
            <person name="Wu H.-Z."/>
            <person name="Ling F."/>
            <person name="Zhang R."/>
            <person name="Shi X.-G."/>
            <person name="Ren J.-P."/>
            <person name="Chen E.-F."/>
            <person name="Sun J.-M."/>
        </authorList>
    </citation>
    <scope>NUCLEOTIDE SEQUENCE</scope>
    <source>
        <strain evidence="2">Adult_tree_wgs_1</strain>
        <tissue evidence="2">Leaves</tissue>
    </source>
</reference>
<dbReference type="PANTHER" id="PTHR31170">
    <property type="entry name" value="BNAC04G53230D PROTEIN"/>
    <property type="match status" value="1"/>
</dbReference>
<dbReference type="Pfam" id="PF03140">
    <property type="entry name" value="DUF247"/>
    <property type="match status" value="1"/>
</dbReference>
<keyword evidence="1" id="KW-0472">Membrane</keyword>
<dbReference type="InterPro" id="IPR004158">
    <property type="entry name" value="DUF247_pln"/>
</dbReference>
<accession>A0A834HEW7</accession>
<dbReference type="AlphaFoldDB" id="A0A834HEW7"/>